<organism evidence="1 2">
    <name type="scientific">Candidatus Enterovibrio altilux</name>
    <dbReference type="NCBI Taxonomy" id="1927128"/>
    <lineage>
        <taxon>Bacteria</taxon>
        <taxon>Pseudomonadati</taxon>
        <taxon>Pseudomonadota</taxon>
        <taxon>Gammaproteobacteria</taxon>
        <taxon>Vibrionales</taxon>
        <taxon>Vibrionaceae</taxon>
        <taxon>Enterovibrio</taxon>
    </lineage>
</organism>
<dbReference type="RefSeq" id="WP_161493009.1">
    <property type="nucleotide sequence ID" value="NZ_CP020663.1"/>
</dbReference>
<dbReference type="KEGG" id="elux:BTN50_2033"/>
<gene>
    <name evidence="1" type="ORF">BTN50_2033</name>
</gene>
<dbReference type="Proteomes" id="UP000218160">
    <property type="component" value="Chromosome 2"/>
</dbReference>
<reference evidence="2" key="1">
    <citation type="submission" date="2017-04" db="EMBL/GenBank/DDBJ databases">
        <title>Genome evolution of the luminous symbionts of deep sea anglerfish.</title>
        <authorList>
            <person name="Hendry T.A."/>
        </authorList>
    </citation>
    <scope>NUCLEOTIDE SEQUENCE [LARGE SCALE GENOMIC DNA]</scope>
</reference>
<dbReference type="AlphaFoldDB" id="A0A291BBS5"/>
<evidence type="ECO:0000313" key="1">
    <source>
        <dbReference type="EMBL" id="ATF10446.1"/>
    </source>
</evidence>
<dbReference type="EMBL" id="CP020663">
    <property type="protein sequence ID" value="ATF10446.1"/>
    <property type="molecule type" value="Genomic_DNA"/>
</dbReference>
<protein>
    <submittedName>
        <fullName evidence="1">Mobile element protein</fullName>
    </submittedName>
</protein>
<evidence type="ECO:0000313" key="2">
    <source>
        <dbReference type="Proteomes" id="UP000218160"/>
    </source>
</evidence>
<name>A0A291BBS5_9GAMM</name>
<sequence length="56" mass="6199">MVRIKKPLIGTLSLKKHTTQISKTDAMIKVLPKLTGLGMPNMKAIIQLLVMLKLVT</sequence>
<proteinExistence type="predicted"/>
<keyword evidence="2" id="KW-1185">Reference proteome</keyword>
<accession>A0A291BBS5</accession>